<dbReference type="InterPro" id="IPR036621">
    <property type="entry name" value="Anticodon-bd_dom_sf"/>
</dbReference>
<dbReference type="CDD" id="cd00773">
    <property type="entry name" value="HisRS-like_core"/>
    <property type="match status" value="1"/>
</dbReference>
<dbReference type="SUPFAM" id="SSF55681">
    <property type="entry name" value="Class II aaRS and biotin synthetases"/>
    <property type="match status" value="1"/>
</dbReference>
<gene>
    <name evidence="13" type="primary">hisS</name>
    <name evidence="13" type="ORF">D7M11_27400</name>
</gene>
<feature type="binding site" evidence="11">
    <location>
        <position position="266"/>
    </location>
    <ligand>
        <name>L-histidine</name>
        <dbReference type="ChEBI" id="CHEBI:57595"/>
    </ligand>
</feature>
<comment type="caution">
    <text evidence="13">The sequence shown here is derived from an EMBL/GenBank/DDBJ whole genome shotgun (WGS) entry which is preliminary data.</text>
</comment>
<dbReference type="RefSeq" id="WP_120750448.1">
    <property type="nucleotide sequence ID" value="NZ_RBAH01000025.1"/>
</dbReference>
<dbReference type="OrthoDB" id="9800814at2"/>
<dbReference type="EMBL" id="RBAH01000025">
    <property type="protein sequence ID" value="RKN74178.1"/>
    <property type="molecule type" value="Genomic_DNA"/>
</dbReference>
<evidence type="ECO:0000256" key="8">
    <source>
        <dbReference type="ARBA" id="ARBA00023146"/>
    </source>
</evidence>
<comment type="similarity">
    <text evidence="1">Belongs to the class-II aminoacyl-tRNA synthetase family.</text>
</comment>
<dbReference type="PIRSF" id="PIRSF001549">
    <property type="entry name" value="His-tRNA_synth"/>
    <property type="match status" value="1"/>
</dbReference>
<dbReference type="Pfam" id="PF13393">
    <property type="entry name" value="tRNA-synt_His"/>
    <property type="match status" value="1"/>
</dbReference>
<feature type="domain" description="Aminoacyl-transfer RNA synthetases class-II family profile" evidence="12">
    <location>
        <begin position="1"/>
        <end position="342"/>
    </location>
</feature>
<evidence type="ECO:0000256" key="11">
    <source>
        <dbReference type="PIRSR" id="PIRSR001549-1"/>
    </source>
</evidence>
<dbReference type="AlphaFoldDB" id="A0A3B0BPA5"/>
<dbReference type="GO" id="GO:0140096">
    <property type="term" value="F:catalytic activity, acting on a protein"/>
    <property type="evidence" value="ECO:0007669"/>
    <property type="project" value="UniProtKB-ARBA"/>
</dbReference>
<keyword evidence="6" id="KW-0067">ATP-binding</keyword>
<dbReference type="InterPro" id="IPR045864">
    <property type="entry name" value="aa-tRNA-synth_II/BPL/LPL"/>
</dbReference>
<comment type="catalytic activity">
    <reaction evidence="9">
        <text>tRNA(His) + L-histidine + ATP = L-histidyl-tRNA(His) + AMP + diphosphate + H(+)</text>
        <dbReference type="Rhea" id="RHEA:17313"/>
        <dbReference type="Rhea" id="RHEA-COMP:9665"/>
        <dbReference type="Rhea" id="RHEA-COMP:9689"/>
        <dbReference type="ChEBI" id="CHEBI:15378"/>
        <dbReference type="ChEBI" id="CHEBI:30616"/>
        <dbReference type="ChEBI" id="CHEBI:33019"/>
        <dbReference type="ChEBI" id="CHEBI:57595"/>
        <dbReference type="ChEBI" id="CHEBI:78442"/>
        <dbReference type="ChEBI" id="CHEBI:78527"/>
        <dbReference type="ChEBI" id="CHEBI:456215"/>
        <dbReference type="EC" id="6.1.1.21"/>
    </reaction>
</comment>
<organism evidence="13 14">
    <name type="scientific">Paenibacillus ginsengarvi</name>
    <dbReference type="NCBI Taxonomy" id="400777"/>
    <lineage>
        <taxon>Bacteria</taxon>
        <taxon>Bacillati</taxon>
        <taxon>Bacillota</taxon>
        <taxon>Bacilli</taxon>
        <taxon>Bacillales</taxon>
        <taxon>Paenibacillaceae</taxon>
        <taxon>Paenibacillus</taxon>
    </lineage>
</organism>
<keyword evidence="8" id="KW-0030">Aminoacyl-tRNA synthetase</keyword>
<dbReference type="GO" id="GO:0005524">
    <property type="term" value="F:ATP binding"/>
    <property type="evidence" value="ECO:0007669"/>
    <property type="project" value="UniProtKB-KW"/>
</dbReference>
<feature type="binding site" evidence="11">
    <location>
        <position position="121"/>
    </location>
    <ligand>
        <name>L-histidine</name>
        <dbReference type="ChEBI" id="CHEBI:57595"/>
    </ligand>
</feature>
<keyword evidence="13" id="KW-0436">Ligase</keyword>
<evidence type="ECO:0000256" key="6">
    <source>
        <dbReference type="ARBA" id="ARBA00022840"/>
    </source>
</evidence>
<dbReference type="InterPro" id="IPR041715">
    <property type="entry name" value="HisRS-like_core"/>
</dbReference>
<evidence type="ECO:0000256" key="7">
    <source>
        <dbReference type="ARBA" id="ARBA00022917"/>
    </source>
</evidence>
<evidence type="ECO:0000256" key="5">
    <source>
        <dbReference type="ARBA" id="ARBA00022741"/>
    </source>
</evidence>
<evidence type="ECO:0000256" key="4">
    <source>
        <dbReference type="ARBA" id="ARBA00022490"/>
    </source>
</evidence>
<dbReference type="NCBIfam" id="TIGR00442">
    <property type="entry name" value="hisS"/>
    <property type="match status" value="1"/>
</dbReference>
<evidence type="ECO:0000256" key="10">
    <source>
        <dbReference type="NCBIfam" id="TIGR00442"/>
    </source>
</evidence>
<dbReference type="Gene3D" id="3.40.50.800">
    <property type="entry name" value="Anticodon-binding domain"/>
    <property type="match status" value="1"/>
</dbReference>
<evidence type="ECO:0000259" key="12">
    <source>
        <dbReference type="PROSITE" id="PS50862"/>
    </source>
</evidence>
<dbReference type="Pfam" id="PF03129">
    <property type="entry name" value="HGTP_anticodon"/>
    <property type="match status" value="1"/>
</dbReference>
<keyword evidence="5" id="KW-0547">Nucleotide-binding</keyword>
<dbReference type="InterPro" id="IPR004516">
    <property type="entry name" value="HisRS/HisZ"/>
</dbReference>
<evidence type="ECO:0000256" key="3">
    <source>
        <dbReference type="ARBA" id="ARBA00017399"/>
    </source>
</evidence>
<accession>A0A3B0BPA5</accession>
<evidence type="ECO:0000256" key="9">
    <source>
        <dbReference type="ARBA" id="ARBA00047639"/>
    </source>
</evidence>
<dbReference type="Gene3D" id="3.30.930.10">
    <property type="entry name" value="Bira Bifunctional Protein, Domain 2"/>
    <property type="match status" value="1"/>
</dbReference>
<evidence type="ECO:0000256" key="2">
    <source>
        <dbReference type="ARBA" id="ARBA00012815"/>
    </source>
</evidence>
<evidence type="ECO:0000313" key="13">
    <source>
        <dbReference type="EMBL" id="RKN74178.1"/>
    </source>
</evidence>
<dbReference type="EC" id="6.1.1.21" evidence="2 10"/>
<dbReference type="InterPro" id="IPR015807">
    <property type="entry name" value="His-tRNA-ligase"/>
</dbReference>
<dbReference type="SUPFAM" id="SSF52954">
    <property type="entry name" value="Class II aaRS ABD-related"/>
    <property type="match status" value="1"/>
</dbReference>
<keyword evidence="14" id="KW-1185">Reference proteome</keyword>
<dbReference type="GO" id="GO:0006427">
    <property type="term" value="P:histidyl-tRNA aminoacylation"/>
    <property type="evidence" value="ECO:0007669"/>
    <property type="project" value="UniProtKB-UniRule"/>
</dbReference>
<name>A0A3B0BPA5_9BACL</name>
<dbReference type="GO" id="GO:0016740">
    <property type="term" value="F:transferase activity"/>
    <property type="evidence" value="ECO:0007669"/>
    <property type="project" value="UniProtKB-ARBA"/>
</dbReference>
<feature type="binding site" evidence="11">
    <location>
        <begin position="78"/>
        <end position="80"/>
    </location>
    <ligand>
        <name>L-histidine</name>
        <dbReference type="ChEBI" id="CHEBI:57595"/>
    </ligand>
</feature>
<dbReference type="PANTHER" id="PTHR11476">
    <property type="entry name" value="HISTIDYL-TRNA SYNTHETASE"/>
    <property type="match status" value="1"/>
</dbReference>
<evidence type="ECO:0000313" key="14">
    <source>
        <dbReference type="Proteomes" id="UP000282311"/>
    </source>
</evidence>
<dbReference type="PANTHER" id="PTHR11476:SF7">
    <property type="entry name" value="HISTIDINE--TRNA LIGASE"/>
    <property type="match status" value="1"/>
</dbReference>
<feature type="binding site" evidence="11">
    <location>
        <position position="107"/>
    </location>
    <ligand>
        <name>L-histidine</name>
        <dbReference type="ChEBI" id="CHEBI:57595"/>
    </ligand>
</feature>
<dbReference type="InterPro" id="IPR004154">
    <property type="entry name" value="Anticodon-bd"/>
</dbReference>
<feature type="binding site" evidence="11">
    <location>
        <position position="125"/>
    </location>
    <ligand>
        <name>L-histidine</name>
        <dbReference type="ChEBI" id="CHEBI:57595"/>
    </ligand>
</feature>
<sequence>MQNVKGTSAYRAEEQQLRNKIRSVLERQFALYDFEPVETPILNEQSLLASKYAGGEEILKEMYVLSDQGGRSLGLRYDLTVPFANLVASSPGLPMPYKRYEIGKVFRDGPTKRGRMREFTQCDADVAGVKGPEAEAELMQLAIGVFRALGIEIVIRWNNRRFLGELLGALGVEEGWQLTVMLTLDKLDKIGVEGVMAELLEKRLDKAAAERIATWIGAGAADSLGELADRYGLTGKPGAEEARSLASLLDRIGLGAVCRFDPFLSRGLSFYTGTVYELFVADGSFRSSLGSGGRYDAIIGKLVGSDDFNIPAVGLSFGLDSIMEVWSGKDAAIGQPPVVFIPLGGTMAETLQAAALFRSAGLPAAVDGGARKLKRSIASASARGARFIVIVGEDETANGQIRLKDMRTGEETAGTPEQILLLVEKTNGA</sequence>
<dbReference type="PROSITE" id="PS50862">
    <property type="entry name" value="AA_TRNA_LIGASE_II"/>
    <property type="match status" value="1"/>
</dbReference>
<protein>
    <recommendedName>
        <fullName evidence="3 10">Histidine--tRNA ligase</fullName>
        <ecNumber evidence="2 10">6.1.1.21</ecNumber>
    </recommendedName>
</protein>
<dbReference type="Proteomes" id="UP000282311">
    <property type="component" value="Unassembled WGS sequence"/>
</dbReference>
<dbReference type="InterPro" id="IPR006195">
    <property type="entry name" value="aa-tRNA-synth_II"/>
</dbReference>
<reference evidence="13 14" key="1">
    <citation type="journal article" date="2007" name="Int. J. Syst. Evol. Microbiol.">
        <title>Paenibacillus ginsengarvi sp. nov., isolated from soil from ginseng cultivation.</title>
        <authorList>
            <person name="Yoon M.H."/>
            <person name="Ten L.N."/>
            <person name="Im W.T."/>
        </authorList>
    </citation>
    <scope>NUCLEOTIDE SEQUENCE [LARGE SCALE GENOMIC DNA]</scope>
    <source>
        <strain evidence="13 14">KCTC 13059</strain>
    </source>
</reference>
<evidence type="ECO:0000256" key="1">
    <source>
        <dbReference type="ARBA" id="ARBA00008226"/>
    </source>
</evidence>
<proteinExistence type="inferred from homology"/>
<keyword evidence="4" id="KW-0963">Cytoplasm</keyword>
<dbReference type="GO" id="GO:0005737">
    <property type="term" value="C:cytoplasm"/>
    <property type="evidence" value="ECO:0007669"/>
    <property type="project" value="UniProtKB-UniRule"/>
</dbReference>
<keyword evidence="7" id="KW-0648">Protein biosynthesis</keyword>
<dbReference type="GO" id="GO:0004821">
    <property type="term" value="F:histidine-tRNA ligase activity"/>
    <property type="evidence" value="ECO:0007669"/>
    <property type="project" value="UniProtKB-UniRule"/>
</dbReference>